<evidence type="ECO:0000313" key="1">
    <source>
        <dbReference type="EMBL" id="PMP10664.1"/>
    </source>
</evidence>
<organism evidence="1 3">
    <name type="scientific">Vibrio tasmaniensis</name>
    <dbReference type="NCBI Taxonomy" id="212663"/>
    <lineage>
        <taxon>Bacteria</taxon>
        <taxon>Pseudomonadati</taxon>
        <taxon>Pseudomonadota</taxon>
        <taxon>Gammaproteobacteria</taxon>
        <taxon>Vibrionales</taxon>
        <taxon>Vibrionaceae</taxon>
        <taxon>Vibrio</taxon>
    </lineage>
</organism>
<reference evidence="1" key="2">
    <citation type="submission" date="2016-07" db="EMBL/GenBank/DDBJ databases">
        <authorList>
            <person name="Wan K."/>
            <person name="Booth B."/>
            <person name="Spirohn K."/>
            <person name="Hao T."/>
            <person name="Hu Y."/>
            <person name="Calderwood M."/>
            <person name="Hill D."/>
            <person name="Mohr S."/>
            <person name="Vidal M."/>
            <person name="Celniker S."/>
            <person name="Perrimon N."/>
        </authorList>
    </citation>
    <scope>NUCLEOTIDE SEQUENCE</scope>
    <source>
        <strain evidence="1">10N.222.48.A2</strain>
    </source>
</reference>
<protein>
    <submittedName>
        <fullName evidence="1">Uncharacterized protein</fullName>
    </submittedName>
</protein>
<evidence type="ECO:0000313" key="4">
    <source>
        <dbReference type="Proteomes" id="UP000308018"/>
    </source>
</evidence>
<accession>A0A2N7NDH7</accession>
<sequence>MAKGISLPKQVESLKSDVGLLTQQLANNSIALKFLKDIGVSEHAEKYIDDILELSEKTLAQTDKSKYI</sequence>
<reference evidence="2 4" key="4">
    <citation type="submission" date="2019-04" db="EMBL/GenBank/DDBJ databases">
        <title>A reverse ecology approach based on a biological definition of microbial populations.</title>
        <authorList>
            <person name="Arevalo P."/>
            <person name="Vaninsberghe D."/>
            <person name="Elsherbini J."/>
            <person name="Gore J."/>
            <person name="Polz M."/>
        </authorList>
    </citation>
    <scope>NUCLEOTIDE SEQUENCE [LARGE SCALE GENOMIC DNA]</scope>
    <source>
        <strain evidence="2 4">10N.222.45.A8</strain>
    </source>
</reference>
<dbReference type="EMBL" id="SYVV01000108">
    <property type="protein sequence ID" value="TKG25360.1"/>
    <property type="molecule type" value="Genomic_DNA"/>
</dbReference>
<evidence type="ECO:0000313" key="3">
    <source>
        <dbReference type="Proteomes" id="UP000235579"/>
    </source>
</evidence>
<comment type="caution">
    <text evidence="1">The sequence shown here is derived from an EMBL/GenBank/DDBJ whole genome shotgun (WGS) entry which is preliminary data.</text>
</comment>
<dbReference type="EMBL" id="MDBP01000071">
    <property type="protein sequence ID" value="PMP10664.1"/>
    <property type="molecule type" value="Genomic_DNA"/>
</dbReference>
<dbReference type="AlphaFoldDB" id="A0A2N7NDH7"/>
<reference evidence="1" key="3">
    <citation type="journal article" date="2018" name="Nature">
        <title>A major lineage of non-tailed dsDNA viruses as unrecognized killers of marine bacteria.</title>
        <authorList>
            <person name="Kauffman K.M."/>
            <person name="Hussain F.A."/>
            <person name="Yang J."/>
            <person name="Arevalo P."/>
            <person name="Brown J.M."/>
            <person name="Chang W.K."/>
            <person name="VanInsberghe D."/>
            <person name="Elsherbini J."/>
            <person name="Sharma R.S."/>
            <person name="Cutler M.B."/>
            <person name="Kelly L."/>
            <person name="Polz M.F."/>
        </authorList>
    </citation>
    <scope>NUCLEOTIDE SEQUENCE</scope>
    <source>
        <strain evidence="1">10N.222.48.A2</strain>
    </source>
</reference>
<evidence type="ECO:0000313" key="2">
    <source>
        <dbReference type="EMBL" id="TKG25360.1"/>
    </source>
</evidence>
<reference evidence="3" key="1">
    <citation type="submission" date="2016-07" db="EMBL/GenBank/DDBJ databases">
        <title>Nontailed viruses are major unrecognized killers of bacteria in the ocean.</title>
        <authorList>
            <person name="Kauffman K."/>
            <person name="Hussain F."/>
            <person name="Yang J."/>
            <person name="Arevalo P."/>
            <person name="Brown J."/>
            <person name="Cutler M."/>
            <person name="Kelly L."/>
            <person name="Polz M.F."/>
        </authorList>
    </citation>
    <scope>NUCLEOTIDE SEQUENCE [LARGE SCALE GENOMIC DNA]</scope>
    <source>
        <strain evidence="3">10N.222.48.A2</strain>
    </source>
</reference>
<dbReference type="RefSeq" id="WP_102258302.1">
    <property type="nucleotide sequence ID" value="NZ_MDBP01000071.1"/>
</dbReference>
<dbReference type="Proteomes" id="UP000235579">
    <property type="component" value="Unassembled WGS sequence"/>
</dbReference>
<gene>
    <name evidence="1" type="ORF">BCS92_22520</name>
    <name evidence="2" type="ORF">FC057_25065</name>
</gene>
<name>A0A2N7NDH7_9VIBR</name>
<proteinExistence type="predicted"/>
<dbReference type="Proteomes" id="UP000308018">
    <property type="component" value="Unassembled WGS sequence"/>
</dbReference>